<dbReference type="EMBL" id="BSYO01000002">
    <property type="protein sequence ID" value="GMH00544.1"/>
    <property type="molecule type" value="Genomic_DNA"/>
</dbReference>
<reference evidence="4" key="1">
    <citation type="submission" date="2023-05" db="EMBL/GenBank/DDBJ databases">
        <title>Nepenthes gracilis genome sequencing.</title>
        <authorList>
            <person name="Fukushima K."/>
        </authorList>
    </citation>
    <scope>NUCLEOTIDE SEQUENCE</scope>
    <source>
        <strain evidence="4">SING2019-196</strain>
    </source>
</reference>
<comment type="similarity">
    <text evidence="3">Belongs to the methyltransferase superfamily.</text>
</comment>
<evidence type="ECO:0000256" key="1">
    <source>
        <dbReference type="ARBA" id="ARBA00022603"/>
    </source>
</evidence>
<evidence type="ECO:0000313" key="5">
    <source>
        <dbReference type="Proteomes" id="UP001279734"/>
    </source>
</evidence>
<proteinExistence type="inferred from homology"/>
<sequence>MARFSSIAVTIFGWKHHKWLCKLTLLDRILCLGGYWIMSEPPIIWQTHLMSWGRTGEELNSEQSAIEAVAKSLCWKKLKQKGDFGIWPKPTNHIHCKKNRKIFKKLSLCKA</sequence>
<dbReference type="Proteomes" id="UP001279734">
    <property type="component" value="Unassembled WGS sequence"/>
</dbReference>
<dbReference type="GO" id="GO:0016020">
    <property type="term" value="C:membrane"/>
    <property type="evidence" value="ECO:0007669"/>
    <property type="project" value="UniProtKB-SubCell"/>
</dbReference>
<keyword evidence="3" id="KW-0808">Transferase</keyword>
<keyword evidence="3" id="KW-0735">Signal-anchor</keyword>
<keyword evidence="3" id="KW-0812">Transmembrane</keyword>
<keyword evidence="5" id="KW-1185">Reference proteome</keyword>
<dbReference type="EC" id="2.1.1.-" evidence="3"/>
<evidence type="ECO:0000313" key="4">
    <source>
        <dbReference type="EMBL" id="GMH00544.1"/>
    </source>
</evidence>
<keyword evidence="2 3" id="KW-0325">Glycoprotein</keyword>
<dbReference type="GO" id="GO:0005768">
    <property type="term" value="C:endosome"/>
    <property type="evidence" value="ECO:0007669"/>
    <property type="project" value="TreeGrafter"/>
</dbReference>
<evidence type="ECO:0000256" key="2">
    <source>
        <dbReference type="ARBA" id="ARBA00023180"/>
    </source>
</evidence>
<protein>
    <recommendedName>
        <fullName evidence="3">Methyltransferase</fullName>
        <ecNumber evidence="3">2.1.1.-</ecNumber>
    </recommendedName>
</protein>
<dbReference type="InterPro" id="IPR004159">
    <property type="entry name" value="Put_SAM_MeTrfase"/>
</dbReference>
<dbReference type="GO" id="GO:0008168">
    <property type="term" value="F:methyltransferase activity"/>
    <property type="evidence" value="ECO:0007669"/>
    <property type="project" value="UniProtKB-UniRule"/>
</dbReference>
<accession>A0AAD3RXR8</accession>
<organism evidence="4 5">
    <name type="scientific">Nepenthes gracilis</name>
    <name type="common">Slender pitcher plant</name>
    <dbReference type="NCBI Taxonomy" id="150966"/>
    <lineage>
        <taxon>Eukaryota</taxon>
        <taxon>Viridiplantae</taxon>
        <taxon>Streptophyta</taxon>
        <taxon>Embryophyta</taxon>
        <taxon>Tracheophyta</taxon>
        <taxon>Spermatophyta</taxon>
        <taxon>Magnoliopsida</taxon>
        <taxon>eudicotyledons</taxon>
        <taxon>Gunneridae</taxon>
        <taxon>Pentapetalae</taxon>
        <taxon>Caryophyllales</taxon>
        <taxon>Nepenthaceae</taxon>
        <taxon>Nepenthes</taxon>
    </lineage>
</organism>
<name>A0AAD3RXR8_NEPGR</name>
<dbReference type="GO" id="GO:0005802">
    <property type="term" value="C:trans-Golgi network"/>
    <property type="evidence" value="ECO:0007669"/>
    <property type="project" value="TreeGrafter"/>
</dbReference>
<dbReference type="Pfam" id="PF03141">
    <property type="entry name" value="Methyltransf_29"/>
    <property type="match status" value="1"/>
</dbReference>
<evidence type="ECO:0000256" key="3">
    <source>
        <dbReference type="RuleBase" id="RU366043"/>
    </source>
</evidence>
<dbReference type="PANTHER" id="PTHR10108">
    <property type="entry name" value="SAM-DEPENDENT METHYLTRANSFERASE"/>
    <property type="match status" value="1"/>
</dbReference>
<dbReference type="AlphaFoldDB" id="A0AAD3RXR8"/>
<dbReference type="GO" id="GO:0032259">
    <property type="term" value="P:methylation"/>
    <property type="evidence" value="ECO:0007669"/>
    <property type="project" value="UniProtKB-KW"/>
</dbReference>
<keyword evidence="1 3" id="KW-0489">Methyltransferase</keyword>
<gene>
    <name evidence="4" type="ORF">Nepgr_002383</name>
</gene>
<comment type="caution">
    <text evidence="4">The sequence shown here is derived from an EMBL/GenBank/DDBJ whole genome shotgun (WGS) entry which is preliminary data.</text>
</comment>
<comment type="subcellular location">
    <subcellularLocation>
        <location evidence="3">Membrane</location>
        <topology evidence="3">Single-pass type II membrane protein</topology>
    </subcellularLocation>
</comment>
<dbReference type="PANTHER" id="PTHR10108:SF1049">
    <property type="entry name" value="METHYLTRANSFERASE"/>
    <property type="match status" value="1"/>
</dbReference>